<dbReference type="PANTHER" id="PTHR12286">
    <property type="entry name" value="SACCHAROPINE DEHYDROGENASE-LIKE OXIDOREDUCTASE"/>
    <property type="match status" value="1"/>
</dbReference>
<dbReference type="InterPro" id="IPR005097">
    <property type="entry name" value="Sacchrp_dh_NADP-bd"/>
</dbReference>
<dbReference type="AlphaFoldDB" id="A0A232M1U6"/>
<dbReference type="GO" id="GO:0005739">
    <property type="term" value="C:mitochondrion"/>
    <property type="evidence" value="ECO:0007669"/>
    <property type="project" value="TreeGrafter"/>
</dbReference>
<dbReference type="SUPFAM" id="SSF51735">
    <property type="entry name" value="NAD(P)-binding Rossmann-fold domains"/>
    <property type="match status" value="1"/>
</dbReference>
<dbReference type="GO" id="GO:0009247">
    <property type="term" value="P:glycolipid biosynthetic process"/>
    <property type="evidence" value="ECO:0007669"/>
    <property type="project" value="TreeGrafter"/>
</dbReference>
<dbReference type="OrthoDB" id="10268090at2759"/>
<evidence type="ECO:0000259" key="2">
    <source>
        <dbReference type="Pfam" id="PF03435"/>
    </source>
</evidence>
<dbReference type="EMBL" id="NPHW01002962">
    <property type="protein sequence ID" value="OXV10380.1"/>
    <property type="molecule type" value="Genomic_DNA"/>
</dbReference>
<evidence type="ECO:0000313" key="3">
    <source>
        <dbReference type="EMBL" id="OXV10380.1"/>
    </source>
</evidence>
<feature type="domain" description="Saccharopine dehydrogenase NADP binding" evidence="2">
    <location>
        <begin position="10"/>
        <end position="139"/>
    </location>
</feature>
<sequence>MAPSREFDLVLLGPTGYTGKLCGEYIVQHTPTNLKWALAGRSASKLQSVSEVLESMNPDRIKPDIICVQLNDEELDFLARRTRIVLNCVGPYHLYSTPVVAACAANGTHHLDVTGETPWIKLIIEKYHDTAKANGALIIPSLGLESVPPDILAWSLVKLIREKLSVGTKEVTTSLHEMISTGPSGGTLSTIFSMIETVTISDLIKSMNPLALAVPPLPEITRKQSVAEKIFGVRSIPDLGTLTTAISSLADTAIVYRSSTLLRDFYGPRFNFRHFQHARNAVVGSAFHYAFMFGIALLTFAPIRWLASKLVYAPGEGPKKEDSLKDMIEYRAVAVADQDIDKPKRAFGRLVYHGSVYGFTGLMLTEAAMVILEHEDEVRQTSGGGIVTSATLGQYYVDRLERVGCHIETELLLND</sequence>
<dbReference type="InterPro" id="IPR051276">
    <property type="entry name" value="Saccharopine_DH-like_oxidrdct"/>
</dbReference>
<dbReference type="InterPro" id="IPR036291">
    <property type="entry name" value="NAD(P)-bd_dom_sf"/>
</dbReference>
<dbReference type="Gene3D" id="3.40.50.720">
    <property type="entry name" value="NAD(P)-binding Rossmann-like Domain"/>
    <property type="match status" value="1"/>
</dbReference>
<proteinExistence type="inferred from homology"/>
<comment type="similarity">
    <text evidence="1">Belongs to the saccharopine dehydrogenase family.</text>
</comment>
<reference evidence="3 4" key="1">
    <citation type="journal article" date="2015" name="Environ. Microbiol.">
        <title>Metagenome sequence of Elaphomyces granulatus from sporocarp tissue reveals Ascomycota ectomycorrhizal fingerprints of genome expansion and a Proteobacteria-rich microbiome.</title>
        <authorList>
            <person name="Quandt C.A."/>
            <person name="Kohler A."/>
            <person name="Hesse C.N."/>
            <person name="Sharpton T.J."/>
            <person name="Martin F."/>
            <person name="Spatafora J.W."/>
        </authorList>
    </citation>
    <scope>NUCLEOTIDE SEQUENCE [LARGE SCALE GENOMIC DNA]</scope>
    <source>
        <strain evidence="3 4">OSC145934</strain>
    </source>
</reference>
<keyword evidence="4" id="KW-1185">Reference proteome</keyword>
<evidence type="ECO:0000313" key="4">
    <source>
        <dbReference type="Proteomes" id="UP000243515"/>
    </source>
</evidence>
<name>A0A232M1U6_9EURO</name>
<dbReference type="GO" id="GO:0005811">
    <property type="term" value="C:lipid droplet"/>
    <property type="evidence" value="ECO:0007669"/>
    <property type="project" value="TreeGrafter"/>
</dbReference>
<dbReference type="PANTHER" id="PTHR12286:SF5">
    <property type="entry name" value="SACCHAROPINE DEHYDROGENASE-LIKE OXIDOREDUCTASE"/>
    <property type="match status" value="1"/>
</dbReference>
<protein>
    <recommendedName>
        <fullName evidence="2">Saccharopine dehydrogenase NADP binding domain-containing protein</fullName>
    </recommendedName>
</protein>
<organism evidence="3 4">
    <name type="scientific">Elaphomyces granulatus</name>
    <dbReference type="NCBI Taxonomy" id="519963"/>
    <lineage>
        <taxon>Eukaryota</taxon>
        <taxon>Fungi</taxon>
        <taxon>Dikarya</taxon>
        <taxon>Ascomycota</taxon>
        <taxon>Pezizomycotina</taxon>
        <taxon>Eurotiomycetes</taxon>
        <taxon>Eurotiomycetidae</taxon>
        <taxon>Eurotiales</taxon>
        <taxon>Elaphomycetaceae</taxon>
        <taxon>Elaphomyces</taxon>
    </lineage>
</organism>
<evidence type="ECO:0000256" key="1">
    <source>
        <dbReference type="ARBA" id="ARBA00038048"/>
    </source>
</evidence>
<dbReference type="GO" id="GO:0005886">
    <property type="term" value="C:plasma membrane"/>
    <property type="evidence" value="ECO:0007669"/>
    <property type="project" value="TreeGrafter"/>
</dbReference>
<dbReference type="Proteomes" id="UP000243515">
    <property type="component" value="Unassembled WGS sequence"/>
</dbReference>
<comment type="caution">
    <text evidence="3">The sequence shown here is derived from an EMBL/GenBank/DDBJ whole genome shotgun (WGS) entry which is preliminary data.</text>
</comment>
<accession>A0A232M1U6</accession>
<dbReference type="Pfam" id="PF03435">
    <property type="entry name" value="Sacchrp_dh_NADP"/>
    <property type="match status" value="1"/>
</dbReference>
<gene>
    <name evidence="3" type="ORF">Egran_01862</name>
</gene>